<protein>
    <recommendedName>
        <fullName evidence="3">Lipoprotein</fullName>
    </recommendedName>
</protein>
<dbReference type="AlphaFoldDB" id="A0A1N6CQU8"/>
<reference evidence="2" key="1">
    <citation type="submission" date="2016-11" db="EMBL/GenBank/DDBJ databases">
        <authorList>
            <person name="Varghese N."/>
            <person name="Submissions S."/>
        </authorList>
    </citation>
    <scope>NUCLEOTIDE SEQUENCE [LARGE SCALE GENOMIC DNA]</scope>
    <source>
        <strain evidence="2">DSM 22363</strain>
    </source>
</reference>
<evidence type="ECO:0000313" key="1">
    <source>
        <dbReference type="EMBL" id="SIN60734.1"/>
    </source>
</evidence>
<dbReference type="PROSITE" id="PS51257">
    <property type="entry name" value="PROKAR_LIPOPROTEIN"/>
    <property type="match status" value="1"/>
</dbReference>
<dbReference type="EMBL" id="FSQW01000001">
    <property type="protein sequence ID" value="SIN60734.1"/>
    <property type="molecule type" value="Genomic_DNA"/>
</dbReference>
<accession>A0A1N6CQU8</accession>
<dbReference type="NCBIfam" id="NF047637">
    <property type="entry name" value="lipo_CC0125"/>
    <property type="match status" value="1"/>
</dbReference>
<dbReference type="RefSeq" id="WP_074203761.1">
    <property type="nucleotide sequence ID" value="NZ_FSQW01000001.1"/>
</dbReference>
<evidence type="ECO:0000313" key="2">
    <source>
        <dbReference type="Proteomes" id="UP000185192"/>
    </source>
</evidence>
<organism evidence="1 2">
    <name type="scientific">Parasphingorhabdus marina DSM 22363</name>
    <dbReference type="NCBI Taxonomy" id="1123272"/>
    <lineage>
        <taxon>Bacteria</taxon>
        <taxon>Pseudomonadati</taxon>
        <taxon>Pseudomonadota</taxon>
        <taxon>Alphaproteobacteria</taxon>
        <taxon>Sphingomonadales</taxon>
        <taxon>Sphingomonadaceae</taxon>
        <taxon>Parasphingorhabdus</taxon>
    </lineage>
</organism>
<gene>
    <name evidence="1" type="ORF">SAMN02745824_0731</name>
</gene>
<dbReference type="Proteomes" id="UP000185192">
    <property type="component" value="Unassembled WGS sequence"/>
</dbReference>
<sequence>MAWKTPSKDMPSGIAALMLTLLLFGCATATPYQPEIAGQRVSGGYSDTRIADDSYRVHFSGNFLTSRETVEGYLLYRAAELTLQNDKDWFRMVDHTTERDRRTYVDRRPRYRPWYGYGYWRPHWRYYRGGRWTIWHPYGGDPFWYDDIDVRTVERFEADAVIVMHDYPIDDDAERSFDARQVIADLEPRIKRPEESS</sequence>
<proteinExistence type="predicted"/>
<dbReference type="STRING" id="1123272.SAMN02745824_0731"/>
<keyword evidence="2" id="KW-1185">Reference proteome</keyword>
<name>A0A1N6CQU8_9SPHN</name>
<evidence type="ECO:0008006" key="3">
    <source>
        <dbReference type="Google" id="ProtNLM"/>
    </source>
</evidence>